<dbReference type="AlphaFoldDB" id="A0A7I7Q538"/>
<organism evidence="3 4">
    <name type="scientific">Mycobacterium stomatepiae</name>
    <dbReference type="NCBI Taxonomy" id="470076"/>
    <lineage>
        <taxon>Bacteria</taxon>
        <taxon>Bacillati</taxon>
        <taxon>Actinomycetota</taxon>
        <taxon>Actinomycetes</taxon>
        <taxon>Mycobacteriales</taxon>
        <taxon>Mycobacteriaceae</taxon>
        <taxon>Mycobacterium</taxon>
        <taxon>Mycobacterium simiae complex</taxon>
    </lineage>
</organism>
<dbReference type="Gene3D" id="3.40.50.1820">
    <property type="entry name" value="alpha/beta hydrolase"/>
    <property type="match status" value="1"/>
</dbReference>
<dbReference type="InterPro" id="IPR050261">
    <property type="entry name" value="FrsA_esterase"/>
</dbReference>
<reference evidence="3 4" key="1">
    <citation type="journal article" date="2019" name="Emerg. Microbes Infect.">
        <title>Comprehensive subspecies identification of 175 nontuberculous mycobacteria species based on 7547 genomic profiles.</title>
        <authorList>
            <person name="Matsumoto Y."/>
            <person name="Kinjo T."/>
            <person name="Motooka D."/>
            <person name="Nabeya D."/>
            <person name="Jung N."/>
            <person name="Uechi K."/>
            <person name="Horii T."/>
            <person name="Iida T."/>
            <person name="Fujita J."/>
            <person name="Nakamura S."/>
        </authorList>
    </citation>
    <scope>NUCLEOTIDE SEQUENCE [LARGE SCALE GENOMIC DNA]</scope>
    <source>
        <strain evidence="3 4">JCM 17783</strain>
    </source>
</reference>
<dbReference type="Pfam" id="PF20408">
    <property type="entry name" value="Abhydrolase_11"/>
    <property type="match status" value="1"/>
</dbReference>
<protein>
    <recommendedName>
        <fullName evidence="2">KANL3/Tex30 alpha/beta hydrolase-like domain-containing protein</fullName>
    </recommendedName>
</protein>
<keyword evidence="4" id="KW-1185">Reference proteome</keyword>
<evidence type="ECO:0000313" key="4">
    <source>
        <dbReference type="Proteomes" id="UP000467130"/>
    </source>
</evidence>
<dbReference type="KEGG" id="msto:MSTO_14660"/>
<evidence type="ECO:0000259" key="2">
    <source>
        <dbReference type="Pfam" id="PF20408"/>
    </source>
</evidence>
<accession>A0A7I7Q538</accession>
<evidence type="ECO:0000313" key="3">
    <source>
        <dbReference type="EMBL" id="BBY21261.1"/>
    </source>
</evidence>
<dbReference type="PANTHER" id="PTHR22946">
    <property type="entry name" value="DIENELACTONE HYDROLASE DOMAIN-CONTAINING PROTEIN-RELATED"/>
    <property type="match status" value="1"/>
</dbReference>
<comment type="similarity">
    <text evidence="1">Belongs to the AB hydrolase superfamily.</text>
</comment>
<gene>
    <name evidence="3" type="ORF">MSTO_14660</name>
</gene>
<feature type="domain" description="KANL3/Tex30 alpha/beta hydrolase-like" evidence="2">
    <location>
        <begin position="26"/>
        <end position="191"/>
    </location>
</feature>
<evidence type="ECO:0000256" key="1">
    <source>
        <dbReference type="ARBA" id="ARBA00008645"/>
    </source>
</evidence>
<sequence length="219" mass="22883">MIDKEIRVAVGPASVVGQLTIPSHPKGVVVFAHGSGSSRHSPRNRYVADVLNRAGLATVLFDLLTPEEEGDRANVFDIGLLTRRLIHVTAWLAAQPDTASLPVGYFGASTGAGAALAAAAHPGIKVAAVVSRGGRPDLANGLLRKVEAPTLLIVGGRDETVLELNRQAQAAIPAECEVAVVSGATHLFEEPGTLEQVAALARDWFLGHLDPAAPENFTK</sequence>
<dbReference type="InterPro" id="IPR046879">
    <property type="entry name" value="KANL3/Tex30_Abhydrolase"/>
</dbReference>
<name>A0A7I7Q538_9MYCO</name>
<dbReference type="EMBL" id="AP022587">
    <property type="protein sequence ID" value="BBY21261.1"/>
    <property type="molecule type" value="Genomic_DNA"/>
</dbReference>
<proteinExistence type="inferred from homology"/>
<dbReference type="Proteomes" id="UP000467130">
    <property type="component" value="Chromosome"/>
</dbReference>
<dbReference type="SUPFAM" id="SSF53474">
    <property type="entry name" value="alpha/beta-Hydrolases"/>
    <property type="match status" value="1"/>
</dbReference>
<dbReference type="InterPro" id="IPR029058">
    <property type="entry name" value="AB_hydrolase_fold"/>
</dbReference>